<evidence type="ECO:0000313" key="4">
    <source>
        <dbReference type="Proteomes" id="UP001165587"/>
    </source>
</evidence>
<keyword evidence="2" id="KW-0812">Transmembrane</keyword>
<keyword evidence="4" id="KW-1185">Reference proteome</keyword>
<feature type="transmembrane region" description="Helical" evidence="2">
    <location>
        <begin position="123"/>
        <end position="142"/>
    </location>
</feature>
<feature type="region of interest" description="Disordered" evidence="1">
    <location>
        <begin position="1"/>
        <end position="24"/>
    </location>
</feature>
<dbReference type="AlphaFoldDB" id="A0AA41XDH5"/>
<proteinExistence type="predicted"/>
<dbReference type="EMBL" id="JANLCK010000004">
    <property type="protein sequence ID" value="MCS5726204.1"/>
    <property type="molecule type" value="Genomic_DNA"/>
</dbReference>
<dbReference type="RefSeq" id="WP_259527464.1">
    <property type="nucleotide sequence ID" value="NZ_JANLCK010000004.1"/>
</dbReference>
<sequence length="431" mass="45847">MTEPPALRQRPGSRGRTRSGRADAPADGMLTQLVRARRMGPRAVDEVRQNIERDSRLGLGYLGIGAVIVGLILICRGLVSLGWTWQVNDGRVLSVIAWVMVIAAFASAVLLARRRRGNLPRSAFALVLAVDVLALVLDEIALLQSDGLSYGTVGIGVGATLLASVTFRPATDVLIAVSVLTGLSLASIVWFAIAVPGSAGVAIGQLMLTVVPVYAGIVVVRSFGNLVQRELDRTVAESTIGAPRYGLGLLASSELARLDLAAEELLQDVATDRVPLPLDKELAGTASSLATDLRRLLVAGRRETWLHHAIAESEYLGPVVTLSDPDGLAGYLEPVQRDGLLSAIWLIVDESGRSTPTIDLEIGRPGSVGQARVDDRMVLPIAISIGGISRRRIDPAVWSALSRVGQYSLETRTGRLRVSVDAHVIVPDASR</sequence>
<accession>A0AA41XDH5</accession>
<protein>
    <submittedName>
        <fullName evidence="3">Uncharacterized protein</fullName>
    </submittedName>
</protein>
<organism evidence="3 4">
    <name type="scientific">Herbiconiux oxytropis</name>
    <dbReference type="NCBI Taxonomy" id="2970915"/>
    <lineage>
        <taxon>Bacteria</taxon>
        <taxon>Bacillati</taxon>
        <taxon>Actinomycetota</taxon>
        <taxon>Actinomycetes</taxon>
        <taxon>Micrococcales</taxon>
        <taxon>Microbacteriaceae</taxon>
        <taxon>Herbiconiux</taxon>
    </lineage>
</organism>
<dbReference type="Proteomes" id="UP001165587">
    <property type="component" value="Unassembled WGS sequence"/>
</dbReference>
<reference evidence="3" key="1">
    <citation type="submission" date="2022-08" db="EMBL/GenBank/DDBJ databases">
        <authorList>
            <person name="Deng Y."/>
            <person name="Han X.-F."/>
            <person name="Zhang Y.-Q."/>
        </authorList>
    </citation>
    <scope>NUCLEOTIDE SEQUENCE</scope>
    <source>
        <strain evidence="3">CPCC 203407</strain>
    </source>
</reference>
<gene>
    <name evidence="3" type="ORF">N1028_09895</name>
</gene>
<feature type="transmembrane region" description="Helical" evidence="2">
    <location>
        <begin position="199"/>
        <end position="220"/>
    </location>
</feature>
<feature type="transmembrane region" description="Helical" evidence="2">
    <location>
        <begin position="148"/>
        <end position="167"/>
    </location>
</feature>
<keyword evidence="2" id="KW-1133">Transmembrane helix</keyword>
<feature type="transmembrane region" description="Helical" evidence="2">
    <location>
        <begin position="174"/>
        <end position="193"/>
    </location>
</feature>
<evidence type="ECO:0000256" key="1">
    <source>
        <dbReference type="SAM" id="MobiDB-lite"/>
    </source>
</evidence>
<evidence type="ECO:0000313" key="3">
    <source>
        <dbReference type="EMBL" id="MCS5726204.1"/>
    </source>
</evidence>
<comment type="caution">
    <text evidence="3">The sequence shown here is derived from an EMBL/GenBank/DDBJ whole genome shotgun (WGS) entry which is preliminary data.</text>
</comment>
<feature type="transmembrane region" description="Helical" evidence="2">
    <location>
        <begin position="91"/>
        <end position="111"/>
    </location>
</feature>
<evidence type="ECO:0000256" key="2">
    <source>
        <dbReference type="SAM" id="Phobius"/>
    </source>
</evidence>
<name>A0AA41XDH5_9MICO</name>
<keyword evidence="2" id="KW-0472">Membrane</keyword>
<feature type="transmembrane region" description="Helical" evidence="2">
    <location>
        <begin position="58"/>
        <end position="79"/>
    </location>
</feature>